<evidence type="ECO:0000313" key="2">
    <source>
        <dbReference type="Proteomes" id="UP000284557"/>
    </source>
</evidence>
<gene>
    <name evidence="1" type="ORF">D2E76_16450</name>
</gene>
<name>A0ABD7HM32_9MYCO</name>
<proteinExistence type="predicted"/>
<evidence type="ECO:0000313" key="1">
    <source>
        <dbReference type="EMBL" id="RIT36841.1"/>
    </source>
</evidence>
<dbReference type="EMBL" id="QXBN01000012">
    <property type="protein sequence ID" value="RIT36841.1"/>
    <property type="molecule type" value="Genomic_DNA"/>
</dbReference>
<comment type="caution">
    <text evidence="1">The sequence shown here is derived from an EMBL/GenBank/DDBJ whole genome shotgun (WGS) entry which is preliminary data.</text>
</comment>
<organism evidence="1 2">
    <name type="scientific">Mycobacteroides abscessus</name>
    <dbReference type="NCBI Taxonomy" id="36809"/>
    <lineage>
        <taxon>Bacteria</taxon>
        <taxon>Bacillati</taxon>
        <taxon>Actinomycetota</taxon>
        <taxon>Actinomycetes</taxon>
        <taxon>Mycobacteriales</taxon>
        <taxon>Mycobacteriaceae</taxon>
        <taxon>Mycobacteroides</taxon>
    </lineage>
</organism>
<dbReference type="AlphaFoldDB" id="A0ABD7HM32"/>
<reference evidence="1 2" key="1">
    <citation type="submission" date="2018-08" db="EMBL/GenBank/DDBJ databases">
        <title>Linezolid Resistance in Mycobacterium abscessus: MIC Distribution and Comprehensive Investigation of Resistance Mechanisms.</title>
        <authorList>
            <person name="Ye M."/>
            <person name="Xu L."/>
            <person name="Zou Y."/>
            <person name="Li B."/>
            <person name="Guo Q."/>
            <person name="Zhang Y."/>
            <person name="Zhan M."/>
            <person name="Xu B."/>
            <person name="Yu F."/>
            <person name="Zhang Z."/>
            <person name="Chu H."/>
        </authorList>
    </citation>
    <scope>NUCLEOTIDE SEQUENCE [LARGE SCALE GENOMIC DNA]</scope>
    <source>
        <strain evidence="1 2">G143</strain>
    </source>
</reference>
<protein>
    <submittedName>
        <fullName evidence="1">Uncharacterized protein</fullName>
    </submittedName>
</protein>
<dbReference type="Proteomes" id="UP000284557">
    <property type="component" value="Unassembled WGS sequence"/>
</dbReference>
<accession>A0ABD7HM32</accession>
<sequence>MSPKDEFFARVIFQAAISEKRCAELWDCLTEGGSATVDAVTRKLVLYPRSFLEELADQSDNNVPGNQ</sequence>